<evidence type="ECO:0000259" key="6">
    <source>
        <dbReference type="Pfam" id="PF04932"/>
    </source>
</evidence>
<keyword evidence="3 5" id="KW-1133">Transmembrane helix</keyword>
<reference evidence="8" key="1">
    <citation type="submission" date="2011-12" db="EMBL/GenBank/DDBJ databases">
        <title>The complete genome of chromosome of Sulfobacillus acidophilus DSM 10332.</title>
        <authorList>
            <person name="Lucas S."/>
            <person name="Han J."/>
            <person name="Lapidus A."/>
            <person name="Bruce D."/>
            <person name="Goodwin L."/>
            <person name="Pitluck S."/>
            <person name="Peters L."/>
            <person name="Kyrpides N."/>
            <person name="Mavromatis K."/>
            <person name="Ivanova N."/>
            <person name="Mikhailova N."/>
            <person name="Chertkov O."/>
            <person name="Saunders E."/>
            <person name="Detter J.C."/>
            <person name="Tapia R."/>
            <person name="Han C."/>
            <person name="Land M."/>
            <person name="Hauser L."/>
            <person name="Markowitz V."/>
            <person name="Cheng J.-F."/>
            <person name="Hugenholtz P."/>
            <person name="Woyke T."/>
            <person name="Wu D."/>
            <person name="Pukall R."/>
            <person name="Gehrich-Schroeter G."/>
            <person name="Schneider S."/>
            <person name="Klenk H.-P."/>
            <person name="Eisen J.A."/>
        </authorList>
    </citation>
    <scope>NUCLEOTIDE SEQUENCE [LARGE SCALE GENOMIC DNA]</scope>
    <source>
        <strain evidence="8">ATCC 700253 / DSM 10332 / NAL</strain>
    </source>
</reference>
<dbReference type="Proteomes" id="UP000005439">
    <property type="component" value="Chromosome"/>
</dbReference>
<dbReference type="KEGG" id="sap:Sulac_3320"/>
<evidence type="ECO:0000256" key="2">
    <source>
        <dbReference type="ARBA" id="ARBA00022692"/>
    </source>
</evidence>
<dbReference type="InterPro" id="IPR007016">
    <property type="entry name" value="O-antigen_ligase-rel_domated"/>
</dbReference>
<organism evidence="7 8">
    <name type="scientific">Sulfobacillus acidophilus (strain ATCC 700253 / DSM 10332 / NAL)</name>
    <dbReference type="NCBI Taxonomy" id="679936"/>
    <lineage>
        <taxon>Bacteria</taxon>
        <taxon>Bacillati</taxon>
        <taxon>Bacillota</taxon>
        <taxon>Clostridia</taxon>
        <taxon>Eubacteriales</taxon>
        <taxon>Clostridiales Family XVII. Incertae Sedis</taxon>
        <taxon>Sulfobacillus</taxon>
    </lineage>
</organism>
<evidence type="ECO:0000256" key="4">
    <source>
        <dbReference type="ARBA" id="ARBA00023136"/>
    </source>
</evidence>
<evidence type="ECO:0000313" key="8">
    <source>
        <dbReference type="Proteomes" id="UP000005439"/>
    </source>
</evidence>
<feature type="transmembrane region" description="Helical" evidence="5">
    <location>
        <begin position="282"/>
        <end position="301"/>
    </location>
</feature>
<protein>
    <submittedName>
        <fullName evidence="7">O-antigen polymerase</fullName>
    </submittedName>
</protein>
<feature type="transmembrane region" description="Helical" evidence="5">
    <location>
        <begin position="29"/>
        <end position="54"/>
    </location>
</feature>
<dbReference type="Pfam" id="PF04932">
    <property type="entry name" value="Wzy_C"/>
    <property type="match status" value="1"/>
</dbReference>
<dbReference type="STRING" id="679936.Sulac_3320"/>
<dbReference type="InterPro" id="IPR051533">
    <property type="entry name" value="WaaL-like"/>
</dbReference>
<name>G8TT66_SULAD</name>
<keyword evidence="2 5" id="KW-0812">Transmembrane</keyword>
<feature type="transmembrane region" description="Helical" evidence="5">
    <location>
        <begin position="450"/>
        <end position="470"/>
    </location>
</feature>
<accession>G8TT66</accession>
<feature type="transmembrane region" description="Helical" evidence="5">
    <location>
        <begin position="157"/>
        <end position="177"/>
    </location>
</feature>
<feature type="domain" description="O-antigen ligase-related" evidence="6">
    <location>
        <begin position="239"/>
        <end position="401"/>
    </location>
</feature>
<dbReference type="HOGENOM" id="CLU_620700_0_0_9"/>
<evidence type="ECO:0000313" key="7">
    <source>
        <dbReference type="EMBL" id="AEW06766.1"/>
    </source>
</evidence>
<feature type="transmembrane region" description="Helical" evidence="5">
    <location>
        <begin position="66"/>
        <end position="84"/>
    </location>
</feature>
<dbReference type="PATRIC" id="fig|679936.5.peg.3436"/>
<sequence>MRDRAPLLGGIFLVAVGMALETGHPLLGAVLILAGGIWLIRESLAWGAAVYIVTAPFPWQILFHHHRIAVSDVVAMILGLWLFWRHRKRLLSGTTWGKLWIPPYYRSPLLLLLGLAVLSLGVSLSRTTTVIKILEYLEFFVVMPAVLRALGSERRPWQVVLWALFGVAGVLALDGVYQFLFQLGPIANVVDVHHVRADATFGQPNAFGGFEADTFPLILAWIAAGPPAWRKNVWAWVALTAVALGVISSFSRGAWVADAGAVFFMGVAWILTRGWSGIGRRVVIPGILIPVAAFLAIDLLGKTNLSHSAVSLSYQSTLERLTSSVTAVFNPNGHYDTHQRLLIWQTAIRAIIHHPILGVGLGGFQRYITLHRPPGLAAIPPMAHDLYLEWGADLGGLGILAGIWIEWRWIRTLIQGVRRLPTAGTEWRWALAWGGFGTTVAFIVQNWVDFLIDHGVIVPLIVALAIGWLVSESWREDRG</sequence>
<keyword evidence="8" id="KW-1185">Reference proteome</keyword>
<evidence type="ECO:0000256" key="3">
    <source>
        <dbReference type="ARBA" id="ARBA00022989"/>
    </source>
</evidence>
<keyword evidence="4 5" id="KW-0472">Membrane</keyword>
<proteinExistence type="predicted"/>
<feature type="transmembrane region" description="Helical" evidence="5">
    <location>
        <begin position="427"/>
        <end position="444"/>
    </location>
</feature>
<reference evidence="7 8" key="2">
    <citation type="journal article" date="2012" name="Stand. Genomic Sci.">
        <title>Complete genome sequence of the moderately thermophilic mineral-sulfide-oxidizing firmicute Sulfobacillus acidophilus type strain (NAL(T)).</title>
        <authorList>
            <person name="Anderson I."/>
            <person name="Chertkov O."/>
            <person name="Chen A."/>
            <person name="Saunders E."/>
            <person name="Lapidus A."/>
            <person name="Nolan M."/>
            <person name="Lucas S."/>
            <person name="Hammon N."/>
            <person name="Deshpande S."/>
            <person name="Cheng J.F."/>
            <person name="Han C."/>
            <person name="Tapia R."/>
            <person name="Goodwin L.A."/>
            <person name="Pitluck S."/>
            <person name="Liolios K."/>
            <person name="Pagani I."/>
            <person name="Ivanova N."/>
            <person name="Mikhailova N."/>
            <person name="Pati A."/>
            <person name="Palaniappan K."/>
            <person name="Land M."/>
            <person name="Pan C."/>
            <person name="Rohde M."/>
            <person name="Pukall R."/>
            <person name="Goker M."/>
            <person name="Detter J.C."/>
            <person name="Woyke T."/>
            <person name="Bristow J."/>
            <person name="Eisen J.A."/>
            <person name="Markowitz V."/>
            <person name="Hugenholtz P."/>
            <person name="Kyrpides N.C."/>
            <person name="Klenk H.P."/>
            <person name="Mavromatis K."/>
        </authorList>
    </citation>
    <scope>NUCLEOTIDE SEQUENCE [LARGE SCALE GENOMIC DNA]</scope>
    <source>
        <strain evidence="8">ATCC 700253 / DSM 10332 / NAL</strain>
    </source>
</reference>
<dbReference type="PANTHER" id="PTHR37422:SF13">
    <property type="entry name" value="LIPOPOLYSACCHARIDE BIOSYNTHESIS PROTEIN PA4999-RELATED"/>
    <property type="match status" value="1"/>
</dbReference>
<gene>
    <name evidence="7" type="ordered locus">Sulac_3320</name>
</gene>
<feature type="transmembrane region" description="Helical" evidence="5">
    <location>
        <begin position="233"/>
        <end position="250"/>
    </location>
</feature>
<evidence type="ECO:0000256" key="1">
    <source>
        <dbReference type="ARBA" id="ARBA00004141"/>
    </source>
</evidence>
<feature type="transmembrane region" description="Helical" evidence="5">
    <location>
        <begin position="390"/>
        <end position="407"/>
    </location>
</feature>
<dbReference type="PANTHER" id="PTHR37422">
    <property type="entry name" value="TEICHURONIC ACID BIOSYNTHESIS PROTEIN TUAE"/>
    <property type="match status" value="1"/>
</dbReference>
<dbReference type="AlphaFoldDB" id="G8TT66"/>
<dbReference type="EMBL" id="CP003179">
    <property type="protein sequence ID" value="AEW06766.1"/>
    <property type="molecule type" value="Genomic_DNA"/>
</dbReference>
<feature type="transmembrane region" description="Helical" evidence="5">
    <location>
        <begin position="104"/>
        <end position="124"/>
    </location>
</feature>
<evidence type="ECO:0000256" key="5">
    <source>
        <dbReference type="SAM" id="Phobius"/>
    </source>
</evidence>
<dbReference type="GO" id="GO:0016020">
    <property type="term" value="C:membrane"/>
    <property type="evidence" value="ECO:0007669"/>
    <property type="project" value="UniProtKB-SubCell"/>
</dbReference>
<comment type="subcellular location">
    <subcellularLocation>
        <location evidence="1">Membrane</location>
        <topology evidence="1">Multi-pass membrane protein</topology>
    </subcellularLocation>
</comment>